<dbReference type="RefSeq" id="WP_219481364.1">
    <property type="nucleotide sequence ID" value="NZ_JAHXCT010000004.1"/>
</dbReference>
<proteinExistence type="predicted"/>
<reference evidence="3 4" key="1">
    <citation type="submission" date="2021-07" db="EMBL/GenBank/DDBJ databases">
        <title>Genomic diversity and antimicrobial resistance of Prevotella spp. isolated from chronic lung disease airways.</title>
        <authorList>
            <person name="Webb K.A."/>
            <person name="Olagoke O.S."/>
            <person name="Baird T."/>
            <person name="Neill J."/>
            <person name="Pham A."/>
            <person name="Wells T.J."/>
            <person name="Ramsay K.A."/>
            <person name="Bell S.C."/>
            <person name="Sarovich D.S."/>
            <person name="Price E.P."/>
        </authorList>
    </citation>
    <scope>NUCLEOTIDE SEQUENCE [LARGE SCALE GENOMIC DNA]</scope>
    <source>
        <strain evidence="3 4">SCHI0011.S.12</strain>
    </source>
</reference>
<dbReference type="InterPro" id="IPR025646">
    <property type="entry name" value="DUF4350"/>
</dbReference>
<protein>
    <submittedName>
        <fullName evidence="3">DUF4350 domain-containing protein</fullName>
    </submittedName>
</protein>
<evidence type="ECO:0000256" key="1">
    <source>
        <dbReference type="SAM" id="Phobius"/>
    </source>
</evidence>
<feature type="transmembrane region" description="Helical" evidence="1">
    <location>
        <begin position="279"/>
        <end position="296"/>
    </location>
</feature>
<gene>
    <name evidence="3" type="ORF">KZO38_06800</name>
</gene>
<evidence type="ECO:0000313" key="3">
    <source>
        <dbReference type="EMBL" id="MBW4769470.1"/>
    </source>
</evidence>
<keyword evidence="1" id="KW-1133">Transmembrane helix</keyword>
<keyword evidence="1" id="KW-0472">Membrane</keyword>
<organism evidence="3 4">
    <name type="scientific">Hoylesella nanceiensis</name>
    <dbReference type="NCBI Taxonomy" id="425941"/>
    <lineage>
        <taxon>Bacteria</taxon>
        <taxon>Pseudomonadati</taxon>
        <taxon>Bacteroidota</taxon>
        <taxon>Bacteroidia</taxon>
        <taxon>Bacteroidales</taxon>
        <taxon>Prevotellaceae</taxon>
        <taxon>Hoylesella</taxon>
    </lineage>
</organism>
<comment type="caution">
    <text evidence="3">The sequence shown here is derived from an EMBL/GenBank/DDBJ whole genome shotgun (WGS) entry which is preliminary data.</text>
</comment>
<name>A0ABS6YD45_9BACT</name>
<keyword evidence="1" id="KW-0812">Transmembrane</keyword>
<evidence type="ECO:0000313" key="4">
    <source>
        <dbReference type="Proteomes" id="UP000788426"/>
    </source>
</evidence>
<dbReference type="Proteomes" id="UP000788426">
    <property type="component" value="Unassembled WGS sequence"/>
</dbReference>
<feature type="domain" description="DUF4350" evidence="2">
    <location>
        <begin position="38"/>
        <end position="241"/>
    </location>
</feature>
<keyword evidence="4" id="KW-1185">Reference proteome</keyword>
<dbReference type="EMBL" id="JAHXCT010000004">
    <property type="protein sequence ID" value="MBW4769470.1"/>
    <property type="molecule type" value="Genomic_DNA"/>
</dbReference>
<evidence type="ECO:0000259" key="2">
    <source>
        <dbReference type="Pfam" id="PF14258"/>
    </source>
</evidence>
<dbReference type="Pfam" id="PF14258">
    <property type="entry name" value="DUF4350"/>
    <property type="match status" value="1"/>
</dbReference>
<feature type="transmembrane region" description="Helical" evidence="1">
    <location>
        <begin position="6"/>
        <end position="24"/>
    </location>
</feature>
<accession>A0ABS6YD45</accession>
<sequence>MKGRTIIIITIVVIVILTAFAILIQPIRHDWYPSYSYNDKEPLGCFAFDSIMKSTLKKGYSVQNITFSELKTSKAYQKNNILYADGDFYVSDIEADAFFDIVRKGAHIMVAGNYFRIYSEKDSVLIDTYQLDDYVDLEYVIGSDDPNNFIPATWLNTNKGYSKEVFDLYSPVAANTLIVDSTQAIPLAEITVVNDSSVETQELIAATIPLGKGKITFVSTPIVFTNVGVLDPHTNVYLHRLMAQISDKPIIRIDRTMTARETTEPSILSYITGKPGLKTAFALLIITGLVLLLMLARRKQHIIPIIREPRNASIMFAKQLGNLYKRDKSTNEVILKRYQAFVEDVYKATFIHLEDTEDDSKNFAALASRTGLELSFIEKTIKELRFVSLLSYNISETDMIKHLKNINKITNKLSL</sequence>